<keyword evidence="11" id="KW-0255">Endonuclease</keyword>
<dbReference type="OrthoDB" id="9793162at2"/>
<dbReference type="InterPro" id="IPR051547">
    <property type="entry name" value="TDP2-like"/>
</dbReference>
<keyword evidence="3" id="KW-0540">Nuclease</keyword>
<evidence type="ECO:0000256" key="3">
    <source>
        <dbReference type="ARBA" id="ARBA00022722"/>
    </source>
</evidence>
<keyword evidence="7" id="KW-0460">Magnesium</keyword>
<dbReference type="AlphaFoldDB" id="A0A1G5IRS4"/>
<dbReference type="GO" id="GO:0004527">
    <property type="term" value="F:exonuclease activity"/>
    <property type="evidence" value="ECO:0007669"/>
    <property type="project" value="UniProtKB-KW"/>
</dbReference>
<evidence type="ECO:0000256" key="7">
    <source>
        <dbReference type="ARBA" id="ARBA00022842"/>
    </source>
</evidence>
<gene>
    <name evidence="11" type="ORF">SAMN05216233_12152</name>
</gene>
<keyword evidence="4" id="KW-0479">Metal-binding</keyword>
<evidence type="ECO:0000313" key="12">
    <source>
        <dbReference type="Proteomes" id="UP000198870"/>
    </source>
</evidence>
<evidence type="ECO:0000256" key="5">
    <source>
        <dbReference type="ARBA" id="ARBA00022763"/>
    </source>
</evidence>
<dbReference type="RefSeq" id="WP_092214137.1">
    <property type="nucleotide sequence ID" value="NZ_FMUX01000021.1"/>
</dbReference>
<reference evidence="11 12" key="1">
    <citation type="submission" date="2016-10" db="EMBL/GenBank/DDBJ databases">
        <authorList>
            <person name="de Groot N.N."/>
        </authorList>
    </citation>
    <scope>NUCLEOTIDE SEQUENCE [LARGE SCALE GENOMIC DNA]</scope>
    <source>
        <strain evidence="11 12">AA1</strain>
    </source>
</reference>
<dbReference type="SUPFAM" id="SSF56219">
    <property type="entry name" value="DNase I-like"/>
    <property type="match status" value="1"/>
</dbReference>
<sequence>MIKRMIPLVTMLVLLSSCTLLQDIQEAAPYPDGRAALAPNFTVITWNVAKGNESSDEEVTEVLKTLSDSHTSAVIALQEATGKMLDLPGRGAHFARSFRWWWGDTDSGVALIAPVAPLTARPITVKKRELGFATPKMGLAAVYPLSGNDGTPHRILMITLHGLNFEISARGLAAQMAAIREVVSAFRGPAVVCGDFNTWSTRRIAVVTEALPGFTEAPVQGGRPGTSRLVALIGGNSKLAIDRIFYRGLHLEGPATAVPTTLSDHVPVMARFTLP</sequence>
<evidence type="ECO:0000256" key="8">
    <source>
        <dbReference type="ARBA" id="ARBA00023204"/>
    </source>
</evidence>
<evidence type="ECO:0000259" key="10">
    <source>
        <dbReference type="Pfam" id="PF03372"/>
    </source>
</evidence>
<dbReference type="GO" id="GO:0004519">
    <property type="term" value="F:endonuclease activity"/>
    <property type="evidence" value="ECO:0007669"/>
    <property type="project" value="UniProtKB-KW"/>
</dbReference>
<dbReference type="Proteomes" id="UP000198870">
    <property type="component" value="Unassembled WGS sequence"/>
</dbReference>
<dbReference type="Pfam" id="PF03372">
    <property type="entry name" value="Exo_endo_phos"/>
    <property type="match status" value="1"/>
</dbReference>
<organism evidence="11 12">
    <name type="scientific">Desulfoluna spongiiphila</name>
    <dbReference type="NCBI Taxonomy" id="419481"/>
    <lineage>
        <taxon>Bacteria</taxon>
        <taxon>Pseudomonadati</taxon>
        <taxon>Thermodesulfobacteriota</taxon>
        <taxon>Desulfobacteria</taxon>
        <taxon>Desulfobacterales</taxon>
        <taxon>Desulfolunaceae</taxon>
        <taxon>Desulfoluna</taxon>
    </lineage>
</organism>
<evidence type="ECO:0000256" key="4">
    <source>
        <dbReference type="ARBA" id="ARBA00022723"/>
    </source>
</evidence>
<evidence type="ECO:0000313" key="11">
    <source>
        <dbReference type="EMBL" id="SCY78118.1"/>
    </source>
</evidence>
<keyword evidence="11" id="KW-0269">Exonuclease</keyword>
<keyword evidence="8" id="KW-0234">DNA repair</keyword>
<dbReference type="Gene3D" id="3.60.10.10">
    <property type="entry name" value="Endonuclease/exonuclease/phosphatase"/>
    <property type="match status" value="1"/>
</dbReference>
<proteinExistence type="predicted"/>
<dbReference type="PANTHER" id="PTHR15822:SF4">
    <property type="entry name" value="TYROSYL-DNA PHOSPHODIESTERASE 2"/>
    <property type="match status" value="1"/>
</dbReference>
<feature type="chain" id="PRO_5011596854" evidence="9">
    <location>
        <begin position="23"/>
        <end position="275"/>
    </location>
</feature>
<feature type="signal peptide" evidence="9">
    <location>
        <begin position="1"/>
        <end position="22"/>
    </location>
</feature>
<name>A0A1G5IRS4_9BACT</name>
<dbReference type="InterPro" id="IPR005135">
    <property type="entry name" value="Endo/exonuclease/phosphatase"/>
</dbReference>
<dbReference type="GO" id="GO:0006281">
    <property type="term" value="P:DNA repair"/>
    <property type="evidence" value="ECO:0007669"/>
    <property type="project" value="UniProtKB-KW"/>
</dbReference>
<protein>
    <submittedName>
        <fullName evidence="11">Uncharacterized conserved protein YafD, endonuclease/exonuclease/phosphatase (EEP) superfamily</fullName>
    </submittedName>
</protein>
<comment type="cofactor">
    <cofactor evidence="2">
        <name>Mg(2+)</name>
        <dbReference type="ChEBI" id="CHEBI:18420"/>
    </cofactor>
</comment>
<evidence type="ECO:0000256" key="2">
    <source>
        <dbReference type="ARBA" id="ARBA00001946"/>
    </source>
</evidence>
<dbReference type="InterPro" id="IPR036691">
    <property type="entry name" value="Endo/exonu/phosph_ase_sf"/>
</dbReference>
<dbReference type="GO" id="GO:0046872">
    <property type="term" value="F:metal ion binding"/>
    <property type="evidence" value="ECO:0007669"/>
    <property type="project" value="UniProtKB-KW"/>
</dbReference>
<accession>A0A1G5IRS4</accession>
<keyword evidence="12" id="KW-1185">Reference proteome</keyword>
<dbReference type="PROSITE" id="PS51257">
    <property type="entry name" value="PROKAR_LIPOPROTEIN"/>
    <property type="match status" value="1"/>
</dbReference>
<feature type="domain" description="Endonuclease/exonuclease/phosphatase" evidence="10">
    <location>
        <begin position="44"/>
        <end position="265"/>
    </location>
</feature>
<evidence type="ECO:0000256" key="6">
    <source>
        <dbReference type="ARBA" id="ARBA00022801"/>
    </source>
</evidence>
<keyword evidence="5" id="KW-0227">DNA damage</keyword>
<keyword evidence="6" id="KW-0378">Hydrolase</keyword>
<comment type="cofactor">
    <cofactor evidence="1">
        <name>Mn(2+)</name>
        <dbReference type="ChEBI" id="CHEBI:29035"/>
    </cofactor>
</comment>
<dbReference type="STRING" id="419481.SAMN05216233_12152"/>
<evidence type="ECO:0000256" key="1">
    <source>
        <dbReference type="ARBA" id="ARBA00001936"/>
    </source>
</evidence>
<dbReference type="EMBL" id="FMUX01000021">
    <property type="protein sequence ID" value="SCY78118.1"/>
    <property type="molecule type" value="Genomic_DNA"/>
</dbReference>
<dbReference type="PANTHER" id="PTHR15822">
    <property type="entry name" value="TRAF AND TNF RECEPTOR-ASSOCIATED PROTEIN"/>
    <property type="match status" value="1"/>
</dbReference>
<evidence type="ECO:0000256" key="9">
    <source>
        <dbReference type="SAM" id="SignalP"/>
    </source>
</evidence>
<keyword evidence="9" id="KW-0732">Signal</keyword>